<dbReference type="NCBIfam" id="TIGR03831">
    <property type="entry name" value="YgiT_finger"/>
    <property type="match status" value="1"/>
</dbReference>
<dbReference type="InterPro" id="IPR022453">
    <property type="entry name" value="Znf_MqsA-type"/>
</dbReference>
<protein>
    <submittedName>
        <fullName evidence="1">YgiT-type zinc finger domain protein</fullName>
    </submittedName>
</protein>
<name>A0A0B6ASX4_PRIM2</name>
<dbReference type="KEGG" id="bmeg:BG04_953"/>
<evidence type="ECO:0000313" key="2">
    <source>
        <dbReference type="Proteomes" id="UP000031829"/>
    </source>
</evidence>
<dbReference type="CDD" id="cd12870">
    <property type="entry name" value="MqsA"/>
    <property type="match status" value="1"/>
</dbReference>
<reference evidence="1 2" key="1">
    <citation type="journal article" date="2015" name="Genome Announc.">
        <title>Complete genome sequences for 35 biothreat assay-relevant bacillus species.</title>
        <authorList>
            <person name="Johnson S.L."/>
            <person name="Daligault H.E."/>
            <person name="Davenport K.W."/>
            <person name="Jaissle J."/>
            <person name="Frey K.G."/>
            <person name="Ladner J.T."/>
            <person name="Broomall S.M."/>
            <person name="Bishop-Lilly K.A."/>
            <person name="Bruce D.C."/>
            <person name="Gibbons H.S."/>
            <person name="Coyne S.R."/>
            <person name="Lo C.C."/>
            <person name="Meincke L."/>
            <person name="Munk A.C."/>
            <person name="Koroleva G.I."/>
            <person name="Rosenzweig C.N."/>
            <person name="Palacios G.F."/>
            <person name="Redden C.L."/>
            <person name="Minogue T.D."/>
            <person name="Chain P.S."/>
        </authorList>
    </citation>
    <scope>NUCLEOTIDE SEQUENCE [LARGE SCALE GENOMIC DNA]</scope>
    <source>
        <strain evidence="2">ATCC 14581 / DSM 32 / JCM 2506 / NBRC 15308 / NCIMB 9376 / NCTC 10342 / NRRL B-14308 / VKM B-512</strain>
    </source>
</reference>
<dbReference type="InterPro" id="IPR022451">
    <property type="entry name" value="CHP03829_YokU"/>
</dbReference>
<dbReference type="EMBL" id="CP009920">
    <property type="protein sequence ID" value="AJI22934.1"/>
    <property type="molecule type" value="Genomic_DNA"/>
</dbReference>
<sequence>MTVQCAWCEEEKAVETTNTAYWELPDGTRSIEITHMPCISCSGCGMSYQEEEIIEEVETQLLLVDTKKLDESIRYDELLKVPRLLKRNYFKF</sequence>
<dbReference type="Pfam" id="PF14122">
    <property type="entry name" value="YokU"/>
    <property type="match status" value="1"/>
</dbReference>
<organism evidence="1 2">
    <name type="scientific">Priestia megaterium (strain ATCC 14581 / DSM 32 / CCUG 1817 / JCM 2506 / NBRC 15308 / NCIMB 9376 / NCTC 10342 / NRRL B-14308 / VKM B-512 / Ford 19)</name>
    <name type="common">Bacillus megaterium</name>
    <dbReference type="NCBI Taxonomy" id="1348623"/>
    <lineage>
        <taxon>Bacteria</taxon>
        <taxon>Bacillati</taxon>
        <taxon>Bacillota</taxon>
        <taxon>Bacilli</taxon>
        <taxon>Bacillales</taxon>
        <taxon>Bacillaceae</taxon>
        <taxon>Priestia</taxon>
    </lineage>
</organism>
<dbReference type="RefSeq" id="WP_013058725.1">
    <property type="nucleotide sequence ID" value="NZ_BCVB01000001.1"/>
</dbReference>
<accession>A0A0B6ASX4</accession>
<dbReference type="Proteomes" id="UP000031829">
    <property type="component" value="Chromosome"/>
</dbReference>
<proteinExistence type="predicted"/>
<dbReference type="GeneID" id="93644433"/>
<evidence type="ECO:0000313" key="1">
    <source>
        <dbReference type="EMBL" id="AJI22934.1"/>
    </source>
</evidence>
<dbReference type="NCBIfam" id="TIGR03829">
    <property type="entry name" value="YokU_near_AblA"/>
    <property type="match status" value="1"/>
</dbReference>
<dbReference type="AlphaFoldDB" id="A0A0B6ASX4"/>
<gene>
    <name evidence="1" type="ORF">BG04_953</name>
</gene>
<dbReference type="HOGENOM" id="CLU_186600_0_0_9"/>